<dbReference type="KEGG" id="tnl:113499471"/>
<feature type="compositionally biased region" description="Acidic residues" evidence="1">
    <location>
        <begin position="108"/>
        <end position="129"/>
    </location>
</feature>
<dbReference type="GeneID" id="113499471"/>
<evidence type="ECO:0000256" key="1">
    <source>
        <dbReference type="SAM" id="MobiDB-lite"/>
    </source>
</evidence>
<feature type="compositionally biased region" description="Basic and acidic residues" evidence="1">
    <location>
        <begin position="173"/>
        <end position="221"/>
    </location>
</feature>
<dbReference type="AlphaFoldDB" id="A0A7E5W523"/>
<dbReference type="InParanoid" id="A0A7E5W523"/>
<gene>
    <name evidence="3" type="primary">LOC113499471</name>
</gene>
<dbReference type="Pfam" id="PF16009">
    <property type="entry name" value="DUF4779"/>
    <property type="match status" value="1"/>
</dbReference>
<sequence>MKLLQHELQYDTHLNMATTALYVLLAATVASAVQVFAPPAATSYIYRSDNNGPANFINLGAPAPYHAQHNAFAAPLPLLQPKLGALEAYELAAPVPLPYIAAKPIAVEDAEDDDDDDDDDSDESDEYIEGGELVGHGHGHEFAKGGGSDYDEKHHKAHGEKGSKGYVSKGHHAKGESGHYGKEHKEGYSSEAEGGKKGHHDEASAHGKHYESGEGYKGGDHGHKKHFSKGEEVTGYHKVFNKDEFKKDHDFYDVADDSGSFKKHGYEKGHHSEEEGAHKEGGHHDSAYDKGDSSKAGFHAEGHNEDSDAGHSAEEGSESHHHGESGYGKKGGSAHGKEYGFVDKDDDEYDDEE</sequence>
<dbReference type="Proteomes" id="UP000322000">
    <property type="component" value="Chromosome 12"/>
</dbReference>
<dbReference type="RefSeq" id="XP_026735773.1">
    <property type="nucleotide sequence ID" value="XM_026879972.1"/>
</dbReference>
<feature type="region of interest" description="Disordered" evidence="1">
    <location>
        <begin position="256"/>
        <end position="353"/>
    </location>
</feature>
<feature type="region of interest" description="Disordered" evidence="1">
    <location>
        <begin position="108"/>
        <end position="230"/>
    </location>
</feature>
<evidence type="ECO:0000313" key="3">
    <source>
        <dbReference type="RefSeq" id="XP_026735773.1"/>
    </source>
</evidence>
<name>A0A7E5W523_TRINI</name>
<dbReference type="InterPro" id="IPR031959">
    <property type="entry name" value="DUF4779"/>
</dbReference>
<protein>
    <submittedName>
        <fullName evidence="3">Sarcoplasmic reticulum histidine-rich calcium-binding protein-like</fullName>
    </submittedName>
</protein>
<feature type="compositionally biased region" description="Basic and acidic residues" evidence="1">
    <location>
        <begin position="150"/>
        <end position="163"/>
    </location>
</feature>
<proteinExistence type="predicted"/>
<keyword evidence="2" id="KW-1185">Reference proteome</keyword>
<evidence type="ECO:0000313" key="2">
    <source>
        <dbReference type="Proteomes" id="UP000322000"/>
    </source>
</evidence>
<dbReference type="OrthoDB" id="6432502at2759"/>
<accession>A0A7E5W523</accession>
<feature type="compositionally biased region" description="Gly residues" evidence="1">
    <location>
        <begin position="325"/>
        <end position="334"/>
    </location>
</feature>
<feature type="compositionally biased region" description="Acidic residues" evidence="1">
    <location>
        <begin position="344"/>
        <end position="353"/>
    </location>
</feature>
<organism evidence="2 3">
    <name type="scientific">Trichoplusia ni</name>
    <name type="common">Cabbage looper</name>
    <dbReference type="NCBI Taxonomy" id="7111"/>
    <lineage>
        <taxon>Eukaryota</taxon>
        <taxon>Metazoa</taxon>
        <taxon>Ecdysozoa</taxon>
        <taxon>Arthropoda</taxon>
        <taxon>Hexapoda</taxon>
        <taxon>Insecta</taxon>
        <taxon>Pterygota</taxon>
        <taxon>Neoptera</taxon>
        <taxon>Endopterygota</taxon>
        <taxon>Lepidoptera</taxon>
        <taxon>Glossata</taxon>
        <taxon>Ditrysia</taxon>
        <taxon>Noctuoidea</taxon>
        <taxon>Noctuidae</taxon>
        <taxon>Plusiinae</taxon>
        <taxon>Trichoplusia</taxon>
    </lineage>
</organism>
<reference evidence="3" key="1">
    <citation type="submission" date="2025-08" db="UniProtKB">
        <authorList>
            <consortium name="RefSeq"/>
        </authorList>
    </citation>
    <scope>IDENTIFICATION</scope>
</reference>
<feature type="compositionally biased region" description="Basic and acidic residues" evidence="1">
    <location>
        <begin position="264"/>
        <end position="324"/>
    </location>
</feature>